<dbReference type="InterPro" id="IPR001279">
    <property type="entry name" value="Metallo-B-lactamas"/>
</dbReference>
<dbReference type="KEGG" id="tap:GZ22_04950"/>
<proteinExistence type="predicted"/>
<dbReference type="Gene3D" id="3.60.15.10">
    <property type="entry name" value="Ribonuclease Z/Hydroxyacylglutathione hydrolase-like"/>
    <property type="match status" value="1"/>
</dbReference>
<dbReference type="InterPro" id="IPR036866">
    <property type="entry name" value="RibonucZ/Hydroxyglut_hydro"/>
</dbReference>
<dbReference type="Proteomes" id="UP000027980">
    <property type="component" value="Chromosome"/>
</dbReference>
<dbReference type="OrthoDB" id="9794898at2"/>
<dbReference type="Pfam" id="PF00753">
    <property type="entry name" value="Lactamase_B"/>
    <property type="match status" value="1"/>
</dbReference>
<sequence>MKLTVIGFWGAYPGRESASSCYLVEKDGYALLLDCGSGALSRMPAFVNPKELDAVVVSHYHPDHIADIGALQHVWQVQNSLKGTEEVLPIYGHEEDEEGFKNLSHKFTDGIAYKPDEILSIGPFAITFMKTKHPVPCYGMRISDGVSDIVYTADSSYLEEWAEFSKDADLLITDCNFYQHQDGESAGHMNSLQVGGIAEQAGVKNLFLSHLPHFGEHRQLLEEASSVYSGHVKLAYEGLTWEG</sequence>
<accession>A0A075LNQ0</accession>
<evidence type="ECO:0000313" key="3">
    <source>
        <dbReference type="EMBL" id="AIF66043.1"/>
    </source>
</evidence>
<dbReference type="SMART" id="SM00849">
    <property type="entry name" value="Lactamase_B"/>
    <property type="match status" value="1"/>
</dbReference>
<dbReference type="GeneID" id="34221637"/>
<dbReference type="RefSeq" id="WP_038559294.1">
    <property type="nucleotide sequence ID" value="NZ_CP008876.1"/>
</dbReference>
<dbReference type="SUPFAM" id="SSF56281">
    <property type="entry name" value="Metallo-hydrolase/oxidoreductase"/>
    <property type="match status" value="1"/>
</dbReference>
<evidence type="ECO:0000259" key="2">
    <source>
        <dbReference type="SMART" id="SM00849"/>
    </source>
</evidence>
<dbReference type="PANTHER" id="PTHR46018:SF4">
    <property type="entry name" value="METALLO-HYDROLASE YHFI-RELATED"/>
    <property type="match status" value="1"/>
</dbReference>
<name>A0A075LNQ0_9BACI</name>
<feature type="domain" description="Metallo-beta-lactamase" evidence="2">
    <location>
        <begin position="18"/>
        <end position="197"/>
    </location>
</feature>
<dbReference type="CDD" id="cd07716">
    <property type="entry name" value="RNaseZ_short-form-like_MBL-fold"/>
    <property type="match status" value="1"/>
</dbReference>
<organism evidence="3 4">
    <name type="scientific">Terribacillus saccharophilus</name>
    <dbReference type="NCBI Taxonomy" id="361277"/>
    <lineage>
        <taxon>Bacteria</taxon>
        <taxon>Bacillati</taxon>
        <taxon>Bacillota</taxon>
        <taxon>Bacilli</taxon>
        <taxon>Bacillales</taxon>
        <taxon>Bacillaceae</taxon>
        <taxon>Terribacillus</taxon>
    </lineage>
</organism>
<dbReference type="EMBL" id="CP008876">
    <property type="protein sequence ID" value="AIF66043.1"/>
    <property type="molecule type" value="Genomic_DNA"/>
</dbReference>
<dbReference type="AlphaFoldDB" id="A0A075LNQ0"/>
<dbReference type="HOGENOM" id="CLU_031317_3_1_9"/>
<evidence type="ECO:0000256" key="1">
    <source>
        <dbReference type="ARBA" id="ARBA00022833"/>
    </source>
</evidence>
<dbReference type="GO" id="GO:0042781">
    <property type="term" value="F:3'-tRNA processing endoribonuclease activity"/>
    <property type="evidence" value="ECO:0007669"/>
    <property type="project" value="TreeGrafter"/>
</dbReference>
<protein>
    <recommendedName>
        <fullName evidence="2">Metallo-beta-lactamase domain-containing protein</fullName>
    </recommendedName>
</protein>
<evidence type="ECO:0000313" key="4">
    <source>
        <dbReference type="Proteomes" id="UP000027980"/>
    </source>
</evidence>
<gene>
    <name evidence="3" type="ORF">GZ22_04950</name>
</gene>
<keyword evidence="1" id="KW-0862">Zinc</keyword>
<dbReference type="PANTHER" id="PTHR46018">
    <property type="entry name" value="ZINC PHOSPHODIESTERASE ELAC PROTEIN 1"/>
    <property type="match status" value="1"/>
</dbReference>
<reference evidence="3 4" key="1">
    <citation type="submission" date="2014-07" db="EMBL/GenBank/DDBJ databases">
        <title>Complete genome sequence of a moderately halophilic bacterium Terribacillus aidingensis MP602, isolated from Cryptomeria fortunei in Tianmu mountain in China.</title>
        <authorList>
            <person name="Wang Y."/>
            <person name="Lu P."/>
            <person name="Zhang L."/>
        </authorList>
    </citation>
    <scope>NUCLEOTIDE SEQUENCE [LARGE SCALE GENOMIC DNA]</scope>
    <source>
        <strain evidence="3 4">MP602</strain>
    </source>
</reference>